<dbReference type="Pfam" id="PF00144">
    <property type="entry name" value="Beta-lactamase"/>
    <property type="match status" value="1"/>
</dbReference>
<organism evidence="2 3">
    <name type="scientific">Streptacidiphilus pinicola</name>
    <dbReference type="NCBI Taxonomy" id="2219663"/>
    <lineage>
        <taxon>Bacteria</taxon>
        <taxon>Bacillati</taxon>
        <taxon>Actinomycetota</taxon>
        <taxon>Actinomycetes</taxon>
        <taxon>Kitasatosporales</taxon>
        <taxon>Streptomycetaceae</taxon>
        <taxon>Streptacidiphilus</taxon>
    </lineage>
</organism>
<proteinExistence type="predicted"/>
<dbReference type="PANTHER" id="PTHR43283">
    <property type="entry name" value="BETA-LACTAMASE-RELATED"/>
    <property type="match status" value="1"/>
</dbReference>
<name>A0A2X0ITM2_9ACTN</name>
<dbReference type="InterPro" id="IPR001466">
    <property type="entry name" value="Beta-lactam-related"/>
</dbReference>
<reference evidence="2 3" key="1">
    <citation type="submission" date="2018-06" db="EMBL/GenBank/DDBJ databases">
        <title>Streptacidiphilus pinicola sp. nov., isolated from pine grove soil.</title>
        <authorList>
            <person name="Roh S.G."/>
            <person name="Park S."/>
            <person name="Kim M.-K."/>
            <person name="Yun B.-R."/>
            <person name="Park J."/>
            <person name="Kim M.J."/>
            <person name="Kim Y.S."/>
            <person name="Kim S.B."/>
        </authorList>
    </citation>
    <scope>NUCLEOTIDE SEQUENCE [LARGE SCALE GENOMIC DNA]</scope>
    <source>
        <strain evidence="2 3">MMS16-CNU450</strain>
    </source>
</reference>
<dbReference type="SUPFAM" id="SSF56601">
    <property type="entry name" value="beta-lactamase/transpeptidase-like"/>
    <property type="match status" value="1"/>
</dbReference>
<dbReference type="RefSeq" id="WP_111499616.1">
    <property type="nucleotide sequence ID" value="NZ_QKYN01000022.1"/>
</dbReference>
<dbReference type="Gene3D" id="3.40.710.10">
    <property type="entry name" value="DD-peptidase/beta-lactamase superfamily"/>
    <property type="match status" value="1"/>
</dbReference>
<dbReference type="EMBL" id="QKYN01000022">
    <property type="protein sequence ID" value="RAG86661.1"/>
    <property type="molecule type" value="Genomic_DNA"/>
</dbReference>
<gene>
    <name evidence="2" type="ORF">DN069_05100</name>
</gene>
<evidence type="ECO:0000313" key="2">
    <source>
        <dbReference type="EMBL" id="RAG86661.1"/>
    </source>
</evidence>
<protein>
    <submittedName>
        <fullName evidence="2">Serine hydrolase</fullName>
    </submittedName>
</protein>
<dbReference type="InterPro" id="IPR012338">
    <property type="entry name" value="Beta-lactam/transpept-like"/>
</dbReference>
<keyword evidence="3" id="KW-1185">Reference proteome</keyword>
<comment type="caution">
    <text evidence="2">The sequence shown here is derived from an EMBL/GenBank/DDBJ whole genome shotgun (WGS) entry which is preliminary data.</text>
</comment>
<dbReference type="InterPro" id="IPR050789">
    <property type="entry name" value="Diverse_Enzym_Activities"/>
</dbReference>
<dbReference type="GO" id="GO:0016787">
    <property type="term" value="F:hydrolase activity"/>
    <property type="evidence" value="ECO:0007669"/>
    <property type="project" value="UniProtKB-KW"/>
</dbReference>
<dbReference type="AlphaFoldDB" id="A0A2X0ITM2"/>
<dbReference type="Proteomes" id="UP000248889">
    <property type="component" value="Unassembled WGS sequence"/>
</dbReference>
<dbReference type="OrthoDB" id="9773047at2"/>
<sequence length="463" mass="49949">MASVPRCSPSAQDTDARGVVAFLDAIDGVAGIEPHSVMLLRHGYVIAEGWWAPYAPQGVQQLYSLGKLFTATAVGLARAEGRLDLDAPVVSYFPELAAEITDPRSRSILVRHIASMSAGHTTEQWFRALATDPAEPVRGFLLEPPDGTPGVTFAYSQSTTYTLAAIVQRVTGQTLTEFLRPRLFEPLGIGEAFWLPYPAGREAGFAGLHTTTEAVARLGQLYLQGGVWEGRQLLAPEWVAAATRAQVDNSGTGATPDWTQGYGFQFWMSRHGYRGDGAFGQFCVVLPEQDAVLALTAETENMQGVLDAAWAHLLPALGDGGTGSATADALLQRRLTGLQLPFPEGDAVPRGEFTAARSALPLLERITLAPTELTLYEKHGATTTLRLHAGSWPVTGHIAARATRTSPDTVVAHLQLVRSAHKLRLTCDLRTGTFDAEWRTVPLMTRPETPLAAHAYPTHPNFP</sequence>
<accession>A0A2X0ITM2</accession>
<keyword evidence="2" id="KW-0378">Hydrolase</keyword>
<evidence type="ECO:0000259" key="1">
    <source>
        <dbReference type="Pfam" id="PF00144"/>
    </source>
</evidence>
<dbReference type="PANTHER" id="PTHR43283:SF7">
    <property type="entry name" value="BETA-LACTAMASE-RELATED DOMAIN-CONTAINING PROTEIN"/>
    <property type="match status" value="1"/>
</dbReference>
<evidence type="ECO:0000313" key="3">
    <source>
        <dbReference type="Proteomes" id="UP000248889"/>
    </source>
</evidence>
<feature type="domain" description="Beta-lactamase-related" evidence="1">
    <location>
        <begin position="36"/>
        <end position="303"/>
    </location>
</feature>